<feature type="region of interest" description="Disordered" evidence="1">
    <location>
        <begin position="144"/>
        <end position="166"/>
    </location>
</feature>
<gene>
    <name evidence="2" type="ORF">C0V82_13175</name>
</gene>
<feature type="compositionally biased region" description="Basic and acidic residues" evidence="1">
    <location>
        <begin position="156"/>
        <end position="166"/>
    </location>
</feature>
<dbReference type="InterPro" id="IPR036624">
    <property type="entry name" value="Hcp1-lik_sf"/>
</dbReference>
<dbReference type="PANTHER" id="PTHR36152:SF5">
    <property type="entry name" value="PROTEIN HCP1"/>
    <property type="match status" value="1"/>
</dbReference>
<dbReference type="Proteomes" id="UP000234752">
    <property type="component" value="Chromosome eg_1"/>
</dbReference>
<reference evidence="2 3" key="1">
    <citation type="submission" date="2017-12" db="EMBL/GenBank/DDBJ databases">
        <title>Genomes of bacteria within cyanobacterial aggregates.</title>
        <authorList>
            <person name="Cai H."/>
        </authorList>
    </citation>
    <scope>NUCLEOTIDE SEQUENCE [LARGE SCALE GENOMIC DNA]</scope>
    <source>
        <strain evidence="2 3">TH16</strain>
    </source>
</reference>
<evidence type="ECO:0000313" key="3">
    <source>
        <dbReference type="Proteomes" id="UP000234752"/>
    </source>
</evidence>
<dbReference type="Gene3D" id="2.30.110.20">
    <property type="entry name" value="Hcp1-like"/>
    <property type="match status" value="1"/>
</dbReference>
<keyword evidence="3" id="KW-1185">Reference proteome</keyword>
<dbReference type="InterPro" id="IPR008514">
    <property type="entry name" value="T6SS_Hcp"/>
</dbReference>
<dbReference type="SUPFAM" id="SSF141452">
    <property type="entry name" value="Hcp1-like"/>
    <property type="match status" value="1"/>
</dbReference>
<dbReference type="Pfam" id="PF05638">
    <property type="entry name" value="T6SS_HCP"/>
    <property type="match status" value="1"/>
</dbReference>
<evidence type="ECO:0000256" key="1">
    <source>
        <dbReference type="SAM" id="MobiDB-lite"/>
    </source>
</evidence>
<feature type="region of interest" description="Disordered" evidence="1">
    <location>
        <begin position="32"/>
        <end position="52"/>
    </location>
</feature>
<organism evidence="2 3">
    <name type="scientific">Niveispirillum cyanobacteriorum</name>
    <dbReference type="NCBI Taxonomy" id="1612173"/>
    <lineage>
        <taxon>Bacteria</taxon>
        <taxon>Pseudomonadati</taxon>
        <taxon>Pseudomonadota</taxon>
        <taxon>Alphaproteobacteria</taxon>
        <taxon>Rhodospirillales</taxon>
        <taxon>Azospirillaceae</taxon>
        <taxon>Niveispirillum</taxon>
    </lineage>
</organism>
<dbReference type="EMBL" id="CP025611">
    <property type="protein sequence ID" value="AUN31082.1"/>
    <property type="molecule type" value="Genomic_DNA"/>
</dbReference>
<feature type="compositionally biased region" description="Polar residues" evidence="1">
    <location>
        <begin position="32"/>
        <end position="46"/>
    </location>
</feature>
<dbReference type="InterPro" id="IPR053165">
    <property type="entry name" value="HSI-I_assembly_Hcp1"/>
</dbReference>
<sequence>MAGNMFLKLTTPDIKGESTDSSHKEEIQVLSWSHSFNQPTSPTRSSAGGGTVEQANHSDFSFTKYIDASTDDLLKMCWSGKHIQKGVFSAYRSNGDNKPVEYLVITMEKIIVSNVSIGGGTGDIPTETITLSYGTVEYKYIPQKEDDGTGEGAQPVKHDLIKQEVS</sequence>
<proteinExistence type="predicted"/>
<accession>A0A2K9NDL5</accession>
<dbReference type="KEGG" id="ncb:C0V82_13175"/>
<dbReference type="NCBIfam" id="TIGR03344">
    <property type="entry name" value="VI_effect_Hcp1"/>
    <property type="match status" value="1"/>
</dbReference>
<dbReference type="PANTHER" id="PTHR36152">
    <property type="entry name" value="CYTOPLASMIC PROTEIN-RELATED"/>
    <property type="match status" value="1"/>
</dbReference>
<protein>
    <submittedName>
        <fullName evidence="2">Type VI secretion system tube protein Hcp</fullName>
    </submittedName>
</protein>
<evidence type="ECO:0000313" key="2">
    <source>
        <dbReference type="EMBL" id="AUN31082.1"/>
    </source>
</evidence>
<dbReference type="AlphaFoldDB" id="A0A2K9NDL5"/>
<dbReference type="RefSeq" id="WP_054166685.1">
    <property type="nucleotide sequence ID" value="NZ_BMGN01000011.1"/>
</dbReference>
<name>A0A2K9NDL5_9PROT</name>
<dbReference type="OrthoDB" id="4865570at2"/>